<feature type="region of interest" description="Disordered" evidence="1">
    <location>
        <begin position="1"/>
        <end position="95"/>
    </location>
</feature>
<reference evidence="2" key="1">
    <citation type="journal article" date="2023" name="PhytoFront">
        <title>Draft Genome Resources of Seven Strains of Tilletia horrida, Causal Agent of Kernel Smut of Rice.</title>
        <authorList>
            <person name="Khanal S."/>
            <person name="Antony Babu S."/>
            <person name="Zhou X.G."/>
        </authorList>
    </citation>
    <scope>NUCLEOTIDE SEQUENCE</scope>
    <source>
        <strain evidence="2">TX3</strain>
    </source>
</reference>
<name>A0AAN6JKN1_9BASI</name>
<dbReference type="Proteomes" id="UP001176521">
    <property type="component" value="Unassembled WGS sequence"/>
</dbReference>
<feature type="compositionally biased region" description="Basic and acidic residues" evidence="1">
    <location>
        <begin position="1"/>
        <end position="76"/>
    </location>
</feature>
<dbReference type="AlphaFoldDB" id="A0AAN6JKN1"/>
<dbReference type="PANTHER" id="PTHR39475:SF1">
    <property type="entry name" value="CONIDIATION-SPECIFIC PROTEIN 6"/>
    <property type="match status" value="1"/>
</dbReference>
<organism evidence="2 3">
    <name type="scientific">Tilletia horrida</name>
    <dbReference type="NCBI Taxonomy" id="155126"/>
    <lineage>
        <taxon>Eukaryota</taxon>
        <taxon>Fungi</taxon>
        <taxon>Dikarya</taxon>
        <taxon>Basidiomycota</taxon>
        <taxon>Ustilaginomycotina</taxon>
        <taxon>Exobasidiomycetes</taxon>
        <taxon>Tilletiales</taxon>
        <taxon>Tilletiaceae</taxon>
        <taxon>Tilletia</taxon>
    </lineage>
</organism>
<evidence type="ECO:0000256" key="1">
    <source>
        <dbReference type="SAM" id="MobiDB-lite"/>
    </source>
</evidence>
<proteinExistence type="predicted"/>
<evidence type="ECO:0000313" key="2">
    <source>
        <dbReference type="EMBL" id="KAK0533484.1"/>
    </source>
</evidence>
<evidence type="ECO:0000313" key="3">
    <source>
        <dbReference type="Proteomes" id="UP001176521"/>
    </source>
</evidence>
<keyword evidence="3" id="KW-1185">Reference proteome</keyword>
<protein>
    <submittedName>
        <fullName evidence="2">Uncharacterized protein</fullName>
    </submittedName>
</protein>
<gene>
    <name evidence="2" type="ORF">OC842_002964</name>
</gene>
<dbReference type="PANTHER" id="PTHR39475">
    <property type="entry name" value="CONIDIATION-SPECIFIC PROTEIN 6"/>
    <property type="match status" value="1"/>
</dbReference>
<comment type="caution">
    <text evidence="2">The sequence shown here is derived from an EMBL/GenBank/DDBJ whole genome shotgun (WGS) entry which is preliminary data.</text>
</comment>
<sequence length="95" mass="10792">MSNVDQKNDDKAVRHEEGKENSHQALDSKDEKSIANKLEAAAKAEKEEKKAEKEKEEQGYVFEAEKHGNEPSRGAKIDAQIEEEERLELERKGKA</sequence>
<dbReference type="EMBL" id="JAPDMQ010000136">
    <property type="protein sequence ID" value="KAK0533484.1"/>
    <property type="molecule type" value="Genomic_DNA"/>
</dbReference>
<accession>A0AAN6JKN1</accession>